<dbReference type="EMBL" id="JAWZYT010004901">
    <property type="protein sequence ID" value="KAK4292199.1"/>
    <property type="molecule type" value="Genomic_DNA"/>
</dbReference>
<keyword evidence="2" id="KW-1185">Reference proteome</keyword>
<dbReference type="Proteomes" id="UP001292094">
    <property type="component" value="Unassembled WGS sequence"/>
</dbReference>
<sequence>MISCRRFTDGNEEGVKSMKGYKTVRTHIFPSPDAILSRNGMKVKWSGDYLASQDEGTNGARREDQT</sequence>
<protein>
    <submittedName>
        <fullName evidence="1">Uncharacterized protein</fullName>
    </submittedName>
</protein>
<organism evidence="1 2">
    <name type="scientific">Petrolisthes manimaculis</name>
    <dbReference type="NCBI Taxonomy" id="1843537"/>
    <lineage>
        <taxon>Eukaryota</taxon>
        <taxon>Metazoa</taxon>
        <taxon>Ecdysozoa</taxon>
        <taxon>Arthropoda</taxon>
        <taxon>Crustacea</taxon>
        <taxon>Multicrustacea</taxon>
        <taxon>Malacostraca</taxon>
        <taxon>Eumalacostraca</taxon>
        <taxon>Eucarida</taxon>
        <taxon>Decapoda</taxon>
        <taxon>Pleocyemata</taxon>
        <taxon>Anomura</taxon>
        <taxon>Galatheoidea</taxon>
        <taxon>Porcellanidae</taxon>
        <taxon>Petrolisthes</taxon>
    </lineage>
</organism>
<comment type="caution">
    <text evidence="1">The sequence shown here is derived from an EMBL/GenBank/DDBJ whole genome shotgun (WGS) entry which is preliminary data.</text>
</comment>
<evidence type="ECO:0000313" key="1">
    <source>
        <dbReference type="EMBL" id="KAK4292199.1"/>
    </source>
</evidence>
<accession>A0AAE1NN82</accession>
<evidence type="ECO:0000313" key="2">
    <source>
        <dbReference type="Proteomes" id="UP001292094"/>
    </source>
</evidence>
<name>A0AAE1NN82_9EUCA</name>
<gene>
    <name evidence="1" type="ORF">Pmani_035009</name>
</gene>
<reference evidence="1" key="1">
    <citation type="submission" date="2023-11" db="EMBL/GenBank/DDBJ databases">
        <title>Genome assemblies of two species of porcelain crab, Petrolisthes cinctipes and Petrolisthes manimaculis (Anomura: Porcellanidae).</title>
        <authorList>
            <person name="Angst P."/>
        </authorList>
    </citation>
    <scope>NUCLEOTIDE SEQUENCE</scope>
    <source>
        <strain evidence="1">PB745_02</strain>
        <tissue evidence="1">Gill</tissue>
    </source>
</reference>
<proteinExistence type="predicted"/>
<dbReference type="AlphaFoldDB" id="A0AAE1NN82"/>